<accession>A0A1I7NRI4</accession>
<dbReference type="RefSeq" id="WP_092868580.1">
    <property type="nucleotide sequence ID" value="NZ_FPCH01000003.1"/>
</dbReference>
<evidence type="ECO:0000313" key="3">
    <source>
        <dbReference type="EMBL" id="SFV37225.1"/>
    </source>
</evidence>
<dbReference type="Pfam" id="PF02120">
    <property type="entry name" value="Flg_hook"/>
    <property type="match status" value="1"/>
</dbReference>
<feature type="region of interest" description="Disordered" evidence="1">
    <location>
        <begin position="1"/>
        <end position="113"/>
    </location>
</feature>
<dbReference type="STRING" id="51670.SAMN04488557_3054"/>
<reference evidence="4" key="1">
    <citation type="submission" date="2016-10" db="EMBL/GenBank/DDBJ databases">
        <authorList>
            <person name="Varghese N."/>
            <person name="Submissions S."/>
        </authorList>
    </citation>
    <scope>NUCLEOTIDE SEQUENCE [LARGE SCALE GENOMIC DNA]</scope>
    <source>
        <strain evidence="4">DSM 1565</strain>
    </source>
</reference>
<feature type="compositionally biased region" description="Low complexity" evidence="1">
    <location>
        <begin position="436"/>
        <end position="451"/>
    </location>
</feature>
<evidence type="ECO:0000256" key="1">
    <source>
        <dbReference type="SAM" id="MobiDB-lite"/>
    </source>
</evidence>
<dbReference type="Proteomes" id="UP000199423">
    <property type="component" value="Unassembled WGS sequence"/>
</dbReference>
<feature type="compositionally biased region" description="Polar residues" evidence="1">
    <location>
        <begin position="252"/>
        <end position="266"/>
    </location>
</feature>
<dbReference type="EMBL" id="FPCH01000003">
    <property type="protein sequence ID" value="SFV37225.1"/>
    <property type="molecule type" value="Genomic_DNA"/>
</dbReference>
<name>A0A1I7NRI4_9HYPH</name>
<dbReference type="InterPro" id="IPR038610">
    <property type="entry name" value="FliK-like_C_sf"/>
</dbReference>
<protein>
    <submittedName>
        <fullName evidence="3">Hook-length control protein FliK</fullName>
    </submittedName>
</protein>
<feature type="region of interest" description="Disordered" evidence="1">
    <location>
        <begin position="434"/>
        <end position="509"/>
    </location>
</feature>
<gene>
    <name evidence="3" type="ORF">SAMN04488557_3054</name>
</gene>
<feature type="compositionally biased region" description="Polar residues" evidence="1">
    <location>
        <begin position="65"/>
        <end position="74"/>
    </location>
</feature>
<feature type="domain" description="Flagellar hook-length control protein-like C-terminal" evidence="2">
    <location>
        <begin position="371"/>
        <end position="440"/>
    </location>
</feature>
<dbReference type="Gene3D" id="3.30.750.140">
    <property type="match status" value="1"/>
</dbReference>
<feature type="region of interest" description="Disordered" evidence="1">
    <location>
        <begin position="225"/>
        <end position="310"/>
    </location>
</feature>
<organism evidence="3 4">
    <name type="scientific">Hyphomicrobium facile</name>
    <dbReference type="NCBI Taxonomy" id="51670"/>
    <lineage>
        <taxon>Bacteria</taxon>
        <taxon>Pseudomonadati</taxon>
        <taxon>Pseudomonadota</taxon>
        <taxon>Alphaproteobacteria</taxon>
        <taxon>Hyphomicrobiales</taxon>
        <taxon>Hyphomicrobiaceae</taxon>
        <taxon>Hyphomicrobium</taxon>
    </lineage>
</organism>
<sequence>MTAPVRGAAPNTVDQLLQSVRMRVGSHRDAAKQSRDGDDKSEDATKDTTKAKAPSADNSVRRSDNISTRKQGNSKTDDGDPSFEETFDSIGQQEPKANASAERSDNGPSITIAALVNGNGPVEQAPDSVETPVDNMQRAARPGNLLLQDSIAALLDAKSRLVPSDDNTNLAQATVPNAMPPEHSDEIGDATTAVVNSQETHWNFAETTVAAAASQVSRLTPEERIAPHPLASAPFSLPRPPTVEQRNADPSAKTSNESLHQLQPQAVSAAATDTPDNSFLADKDQTGARFQQQATGDVMNSKVAKADASDSNERIFSIESKPAQQGQPSVSAQIRNGVIDALAGKAGALAPNTTAMDLQDRAPAPTPVLRSLDLTLSPPDLGSVRLRLSLKSNSLAIEAEASKAATAKILNDDRTSLERGLKDAGYDVSSLKITETSSSNSASSNGQTSGSPFRDGDQARSNFAGRQDGDAQRRDGSTSDQAQRRQKDNSQQTSAGDLPNSRQGNAVYI</sequence>
<evidence type="ECO:0000259" key="2">
    <source>
        <dbReference type="Pfam" id="PF02120"/>
    </source>
</evidence>
<feature type="compositionally biased region" description="Basic and acidic residues" evidence="1">
    <location>
        <begin position="467"/>
        <end position="488"/>
    </location>
</feature>
<dbReference type="InterPro" id="IPR021136">
    <property type="entry name" value="Flagellar_hook_control-like_C"/>
</dbReference>
<dbReference type="OrthoDB" id="7676733at2"/>
<proteinExistence type="predicted"/>
<keyword evidence="4" id="KW-1185">Reference proteome</keyword>
<dbReference type="AlphaFoldDB" id="A0A1I7NRI4"/>
<feature type="compositionally biased region" description="Polar residues" evidence="1">
    <location>
        <begin position="489"/>
        <end position="509"/>
    </location>
</feature>
<evidence type="ECO:0000313" key="4">
    <source>
        <dbReference type="Proteomes" id="UP000199423"/>
    </source>
</evidence>
<feature type="compositionally biased region" description="Basic and acidic residues" evidence="1">
    <location>
        <begin position="26"/>
        <end position="50"/>
    </location>
</feature>